<proteinExistence type="predicted"/>
<keyword evidence="2" id="KW-1185">Reference proteome</keyword>
<reference evidence="2" key="1">
    <citation type="submission" date="2015-12" db="EMBL/GenBank/DDBJ databases">
        <authorList>
            <person name="Zhang G."/>
            <person name="Stingl U."/>
        </authorList>
    </citation>
    <scope>NUCLEOTIDE SEQUENCE [LARGE SCALE GENOMIC DNA]</scope>
    <source>
        <strain evidence="2">ZGT108</strain>
    </source>
</reference>
<protein>
    <submittedName>
        <fullName evidence="1">Uncharacterized protein</fullName>
    </submittedName>
</protein>
<dbReference type="AlphaFoldDB" id="A0A0X3TTG7"/>
<name>A0A0X3TTG7_9RHOB</name>
<gene>
    <name evidence="1" type="ORF">AVO44_15660</name>
</gene>
<accession>A0A0X3TTG7</accession>
<evidence type="ECO:0000313" key="1">
    <source>
        <dbReference type="EMBL" id="KUJ77766.1"/>
    </source>
</evidence>
<sequence length="170" mass="19831">MSISKELLLTWERNRGCRNSAEQREFARALEGVFGRFAFPDDFVVSVSKFRRAVLDTYSKENSELGRAFRSIREFRVWHHEDWRDGTSVPFTFVAVLERLEQRELEDRSKIAEIVEEKIKSINWVGVFSLQENALLAATYSDLTAADYVNSFPLELNSLYFARRYATSDK</sequence>
<evidence type="ECO:0000313" key="2">
    <source>
        <dbReference type="Proteomes" id="UP000053690"/>
    </source>
</evidence>
<organism evidence="1 2">
    <name type="scientific">Ruegeria profundi</name>
    <dbReference type="NCBI Taxonomy" id="1685378"/>
    <lineage>
        <taxon>Bacteria</taxon>
        <taxon>Pseudomonadati</taxon>
        <taxon>Pseudomonadota</taxon>
        <taxon>Alphaproteobacteria</taxon>
        <taxon>Rhodobacterales</taxon>
        <taxon>Roseobacteraceae</taxon>
        <taxon>Ruegeria</taxon>
    </lineage>
</organism>
<dbReference type="EMBL" id="LQBP01000008">
    <property type="protein sequence ID" value="KUJ77766.1"/>
    <property type="molecule type" value="Genomic_DNA"/>
</dbReference>
<dbReference type="Proteomes" id="UP000053690">
    <property type="component" value="Unassembled WGS sequence"/>
</dbReference>
<comment type="caution">
    <text evidence="1">The sequence shown here is derived from an EMBL/GenBank/DDBJ whole genome shotgun (WGS) entry which is preliminary data.</text>
</comment>